<feature type="compositionally biased region" description="Polar residues" evidence="1">
    <location>
        <begin position="17"/>
        <end position="29"/>
    </location>
</feature>
<organism evidence="2 3">
    <name type="scientific">Trichophyton equinum (strain ATCC MYA-4606 / CBS 127.97)</name>
    <name type="common">Horse ringworm fungus</name>
    <dbReference type="NCBI Taxonomy" id="559882"/>
    <lineage>
        <taxon>Eukaryota</taxon>
        <taxon>Fungi</taxon>
        <taxon>Dikarya</taxon>
        <taxon>Ascomycota</taxon>
        <taxon>Pezizomycotina</taxon>
        <taxon>Eurotiomycetes</taxon>
        <taxon>Eurotiomycetidae</taxon>
        <taxon>Onygenales</taxon>
        <taxon>Arthrodermataceae</taxon>
        <taxon>Trichophyton</taxon>
    </lineage>
</organism>
<reference evidence="3" key="1">
    <citation type="journal article" date="2012" name="MBio">
        <title>Comparative genome analysis of Trichophyton rubrum and related dermatophytes reveals candidate genes involved in infection.</title>
        <authorList>
            <person name="Martinez D.A."/>
            <person name="Oliver B.G."/>
            <person name="Graeser Y."/>
            <person name="Goldberg J.M."/>
            <person name="Li W."/>
            <person name="Martinez-Rossi N.M."/>
            <person name="Monod M."/>
            <person name="Shelest E."/>
            <person name="Barton R.C."/>
            <person name="Birch E."/>
            <person name="Brakhage A.A."/>
            <person name="Chen Z."/>
            <person name="Gurr S.J."/>
            <person name="Heiman D."/>
            <person name="Heitman J."/>
            <person name="Kosti I."/>
            <person name="Rossi A."/>
            <person name="Saif S."/>
            <person name="Samalova M."/>
            <person name="Saunders C.W."/>
            <person name="Shea T."/>
            <person name="Summerbell R.C."/>
            <person name="Xu J."/>
            <person name="Young S."/>
            <person name="Zeng Q."/>
            <person name="Birren B.W."/>
            <person name="Cuomo C.A."/>
            <person name="White T.C."/>
        </authorList>
    </citation>
    <scope>NUCLEOTIDE SEQUENCE [LARGE SCALE GENOMIC DNA]</scope>
    <source>
        <strain evidence="3">ATCC MYA-4606 / CBS 127.97</strain>
    </source>
</reference>
<accession>F2PLL8</accession>
<evidence type="ECO:0000313" key="2">
    <source>
        <dbReference type="EMBL" id="EGE02786.1"/>
    </source>
</evidence>
<feature type="region of interest" description="Disordered" evidence="1">
    <location>
        <begin position="17"/>
        <end position="59"/>
    </location>
</feature>
<protein>
    <submittedName>
        <fullName evidence="2">Uncharacterized protein</fullName>
    </submittedName>
</protein>
<proteinExistence type="predicted"/>
<dbReference type="HOGENOM" id="CLU_1866537_0_0_1"/>
<feature type="region of interest" description="Disordered" evidence="1">
    <location>
        <begin position="118"/>
        <end position="137"/>
    </location>
</feature>
<evidence type="ECO:0000313" key="3">
    <source>
        <dbReference type="Proteomes" id="UP000009169"/>
    </source>
</evidence>
<dbReference type="Proteomes" id="UP000009169">
    <property type="component" value="Unassembled WGS sequence"/>
</dbReference>
<dbReference type="VEuPathDB" id="FungiDB:TEQG_01824"/>
<dbReference type="EMBL" id="DS995724">
    <property type="protein sequence ID" value="EGE02786.1"/>
    <property type="molecule type" value="Genomic_DNA"/>
</dbReference>
<sequence>MALVYLVALKIPPSSVSRGTINASAQKQVQTRRRSTSHSNMRRSPKQNKNKKGSATRELGMHATRALSLWHCITPDHAAAAPSHDVSRTRSWMLSRPAISFRMEFSLEEERGRRLVAGSKGEAAGTVNGDLQESIED</sequence>
<evidence type="ECO:0000256" key="1">
    <source>
        <dbReference type="SAM" id="MobiDB-lite"/>
    </source>
</evidence>
<feature type="compositionally biased region" description="Basic residues" evidence="1">
    <location>
        <begin position="30"/>
        <end position="54"/>
    </location>
</feature>
<dbReference type="AlphaFoldDB" id="F2PLL8"/>
<gene>
    <name evidence="2" type="ORF">TEQG_01824</name>
</gene>
<keyword evidence="3" id="KW-1185">Reference proteome</keyword>
<name>F2PLL8_TRIEC</name>